<protein>
    <submittedName>
        <fullName evidence="1 2">Uncharacterized protein</fullName>
    </submittedName>
</protein>
<evidence type="ECO:0000313" key="1">
    <source>
        <dbReference type="EMBL" id="KFB42772.1"/>
    </source>
</evidence>
<proteinExistence type="predicted"/>
<dbReference type="EMBL" id="KE525224">
    <property type="protein sequence ID" value="KFB42772.1"/>
    <property type="molecule type" value="Genomic_DNA"/>
</dbReference>
<keyword evidence="3" id="KW-1185">Reference proteome</keyword>
<name>A0A084VXS8_ANOSI</name>
<reference evidence="1 3" key="1">
    <citation type="journal article" date="2014" name="BMC Genomics">
        <title>Genome sequence of Anopheles sinensis provides insight into genetics basis of mosquito competence for malaria parasites.</title>
        <authorList>
            <person name="Zhou D."/>
            <person name="Zhang D."/>
            <person name="Ding G."/>
            <person name="Shi L."/>
            <person name="Hou Q."/>
            <person name="Ye Y."/>
            <person name="Xu Y."/>
            <person name="Zhou H."/>
            <person name="Xiong C."/>
            <person name="Li S."/>
            <person name="Yu J."/>
            <person name="Hong S."/>
            <person name="Yu X."/>
            <person name="Zou P."/>
            <person name="Chen C."/>
            <person name="Chang X."/>
            <person name="Wang W."/>
            <person name="Lv Y."/>
            <person name="Sun Y."/>
            <person name="Ma L."/>
            <person name="Shen B."/>
            <person name="Zhu C."/>
        </authorList>
    </citation>
    <scope>NUCLEOTIDE SEQUENCE [LARGE SCALE GENOMIC DNA]</scope>
</reference>
<reference evidence="2" key="2">
    <citation type="submission" date="2020-05" db="UniProtKB">
        <authorList>
            <consortium name="EnsemblMetazoa"/>
        </authorList>
    </citation>
    <scope>IDENTIFICATION</scope>
</reference>
<accession>A0A084VXS8</accession>
<evidence type="ECO:0000313" key="3">
    <source>
        <dbReference type="Proteomes" id="UP000030765"/>
    </source>
</evidence>
<sequence>MFDQVVYTTMLYNVSTRPSAGWNRTPEQKKGYDVCEGRQMPTLLVISRQEARAILAGYT</sequence>
<dbReference type="VEuPathDB" id="VectorBase:ASIC010518"/>
<dbReference type="EnsemblMetazoa" id="ASIC010518-RA">
    <property type="protein sequence ID" value="ASIC010518-PA"/>
    <property type="gene ID" value="ASIC010518"/>
</dbReference>
<evidence type="ECO:0000313" key="2">
    <source>
        <dbReference type="EnsemblMetazoa" id="ASIC010518-PA"/>
    </source>
</evidence>
<gene>
    <name evidence="1" type="ORF">ZHAS_00010518</name>
</gene>
<dbReference type="Proteomes" id="UP000030765">
    <property type="component" value="Unassembled WGS sequence"/>
</dbReference>
<dbReference type="AlphaFoldDB" id="A0A084VXS8"/>
<dbReference type="EMBL" id="ATLV01018205">
    <property type="status" value="NOT_ANNOTATED_CDS"/>
    <property type="molecule type" value="Genomic_DNA"/>
</dbReference>
<organism evidence="1">
    <name type="scientific">Anopheles sinensis</name>
    <name type="common">Mosquito</name>
    <dbReference type="NCBI Taxonomy" id="74873"/>
    <lineage>
        <taxon>Eukaryota</taxon>
        <taxon>Metazoa</taxon>
        <taxon>Ecdysozoa</taxon>
        <taxon>Arthropoda</taxon>
        <taxon>Hexapoda</taxon>
        <taxon>Insecta</taxon>
        <taxon>Pterygota</taxon>
        <taxon>Neoptera</taxon>
        <taxon>Endopterygota</taxon>
        <taxon>Diptera</taxon>
        <taxon>Nematocera</taxon>
        <taxon>Culicoidea</taxon>
        <taxon>Culicidae</taxon>
        <taxon>Anophelinae</taxon>
        <taxon>Anopheles</taxon>
    </lineage>
</organism>